<dbReference type="Proteomes" id="UP000280792">
    <property type="component" value="Unassembled WGS sequence"/>
</dbReference>
<proteinExistence type="inferred from homology"/>
<dbReference type="Gene3D" id="3.40.50.20">
    <property type="match status" value="1"/>
</dbReference>
<comment type="caution">
    <text evidence="8">The sequence shown here is derived from an EMBL/GenBank/DDBJ whole genome shotgun (WGS) entry which is preliminary data.</text>
</comment>
<feature type="domain" description="ATP-grasp" evidence="7">
    <location>
        <begin position="106"/>
        <end position="293"/>
    </location>
</feature>
<reference evidence="8 9" key="2">
    <citation type="submission" date="2018-12" db="EMBL/GenBank/DDBJ databases">
        <title>Simiduia agarivorans gen. nov., sp. nov., a marine, agarolytic bacterium isolated from shallow coastal water from Keelung, Taiwan.</title>
        <authorList>
            <person name="Shieh W.Y."/>
        </authorList>
    </citation>
    <scope>NUCLEOTIDE SEQUENCE [LARGE SCALE GENOMIC DNA]</scope>
    <source>
        <strain evidence="8 9">GTF-13</strain>
    </source>
</reference>
<dbReference type="NCBIfam" id="TIGR01161">
    <property type="entry name" value="purK"/>
    <property type="match status" value="1"/>
</dbReference>
<feature type="binding site" evidence="4">
    <location>
        <position position="102"/>
    </location>
    <ligand>
        <name>ATP</name>
        <dbReference type="ChEBI" id="CHEBI:30616"/>
    </ligand>
</feature>
<dbReference type="InterPro" id="IPR005875">
    <property type="entry name" value="PurK"/>
</dbReference>
<dbReference type="InterPro" id="IPR040686">
    <property type="entry name" value="PurK_C"/>
</dbReference>
<dbReference type="Pfam" id="PF17769">
    <property type="entry name" value="PurK_C"/>
    <property type="match status" value="1"/>
</dbReference>
<dbReference type="InterPro" id="IPR011054">
    <property type="entry name" value="Rudment_hybrid_motif"/>
</dbReference>
<evidence type="ECO:0000256" key="6">
    <source>
        <dbReference type="SAM" id="SignalP"/>
    </source>
</evidence>
<keyword evidence="6" id="KW-0732">Signal</keyword>
<feature type="binding site" evidence="4">
    <location>
        <position position="186"/>
    </location>
    <ligand>
        <name>ATP</name>
        <dbReference type="ChEBI" id="CHEBI:30616"/>
    </ligand>
</feature>
<feature type="chain" id="PRO_5018109093" description="N5-carboxyaminoimidazole ribonucleotide synthase" evidence="6">
    <location>
        <begin position="20"/>
        <end position="376"/>
    </location>
</feature>
<dbReference type="PROSITE" id="PS50975">
    <property type="entry name" value="ATP_GRASP"/>
    <property type="match status" value="1"/>
</dbReference>
<dbReference type="InterPro" id="IPR013815">
    <property type="entry name" value="ATP_grasp_subdomain_1"/>
</dbReference>
<keyword evidence="3 4" id="KW-0067">ATP-binding</keyword>
<dbReference type="Gene3D" id="3.30.470.20">
    <property type="entry name" value="ATP-grasp fold, B domain"/>
    <property type="match status" value="1"/>
</dbReference>
<sequence>MMRIAIVGCGQLARMMALAGWPMGVHFTFLANPEENIDCVAGLGEVVRLTEGLSGESLYQALGRPEVVTVEREQVDTALLASLRPFCPLYPDPDAISICQHRGREKAFLQSLGIPLAPYRLANSAESLTAAVTELGYPVFVKSCEQGYDGQNQWRLRTPDELNDLIACIHSWPPLVVEANVEFNRELSIIAVRSASGDVACYPLTENHHREGILITSQAPAPELTPALQEQASELAHRLLTHWKYVGVLAIECFQVDDQLLVNELAPRVHNSGHWTQGAGICSQFENHLRAICDQGLGATTPLVHAAMVNLLGQPVPKQITRCGDYQVHTYNKQIKPRRKVGHFNFQDIDPHRLRLRLLALETELYPQDQRLLNLG</sequence>
<dbReference type="NCBIfam" id="NF004679">
    <property type="entry name" value="PRK06019.1-5"/>
    <property type="match status" value="1"/>
</dbReference>
<comment type="similarity">
    <text evidence="4 5">Belongs to the PurK/PurT family.</text>
</comment>
<keyword evidence="2 4" id="KW-0658">Purine biosynthesis</keyword>
<evidence type="ECO:0000256" key="4">
    <source>
        <dbReference type="HAMAP-Rule" id="MF_01928"/>
    </source>
</evidence>
<organism evidence="8 9">
    <name type="scientific">Aestuariirhabdus litorea</name>
    <dbReference type="NCBI Taxonomy" id="2528527"/>
    <lineage>
        <taxon>Bacteria</taxon>
        <taxon>Pseudomonadati</taxon>
        <taxon>Pseudomonadota</taxon>
        <taxon>Gammaproteobacteria</taxon>
        <taxon>Oceanospirillales</taxon>
        <taxon>Aestuariirhabdaceae</taxon>
        <taxon>Aestuariirhabdus</taxon>
    </lineage>
</organism>
<dbReference type="HAMAP" id="MF_01928">
    <property type="entry name" value="PurK"/>
    <property type="match status" value="1"/>
</dbReference>
<evidence type="ECO:0000256" key="1">
    <source>
        <dbReference type="ARBA" id="ARBA00022741"/>
    </source>
</evidence>
<comment type="function">
    <text evidence="5">Catalyzes the ATP-dependent conversion of 5-aminoimidazole ribonucleotide (AIR) and HCO(3)- to N5-carboxyaminoimidazole ribonucleotide (N5-CAIR).</text>
</comment>
<feature type="binding site" evidence="4">
    <location>
        <position position="142"/>
    </location>
    <ligand>
        <name>ATP</name>
        <dbReference type="ChEBI" id="CHEBI:30616"/>
    </ligand>
</feature>
<evidence type="ECO:0000256" key="3">
    <source>
        <dbReference type="ARBA" id="ARBA00022840"/>
    </source>
</evidence>
<dbReference type="SUPFAM" id="SSF52440">
    <property type="entry name" value="PreATP-grasp domain"/>
    <property type="match status" value="1"/>
</dbReference>
<protein>
    <recommendedName>
        <fullName evidence="4 5">N5-carboxyaminoimidazole ribonucleotide synthase</fullName>
        <shortName evidence="4 5">N5-CAIR synthase</shortName>
        <ecNumber evidence="4 5">6.3.4.18</ecNumber>
    </recommendedName>
    <alternativeName>
        <fullName evidence="4 5">5-(carboxyamino)imidazole ribonucleotide synthetase</fullName>
    </alternativeName>
</protein>
<feature type="binding site" evidence="4">
    <location>
        <begin position="263"/>
        <end position="264"/>
    </location>
    <ligand>
        <name>ATP</name>
        <dbReference type="ChEBI" id="CHEBI:30616"/>
    </ligand>
</feature>
<dbReference type="InterPro" id="IPR054350">
    <property type="entry name" value="PurT/PurK_preATP-grasp"/>
</dbReference>
<dbReference type="InterPro" id="IPR011761">
    <property type="entry name" value="ATP-grasp"/>
</dbReference>
<feature type="binding site" evidence="4">
    <location>
        <position position="209"/>
    </location>
    <ligand>
        <name>ATP</name>
        <dbReference type="ChEBI" id="CHEBI:30616"/>
    </ligand>
</feature>
<gene>
    <name evidence="4 5" type="primary">purK</name>
    <name evidence="8" type="ORF">D0544_06375</name>
</gene>
<dbReference type="SUPFAM" id="SSF56059">
    <property type="entry name" value="Glutathione synthetase ATP-binding domain-like"/>
    <property type="match status" value="1"/>
</dbReference>
<keyword evidence="1 4" id="KW-0547">Nucleotide-binding</keyword>
<evidence type="ECO:0000313" key="8">
    <source>
        <dbReference type="EMBL" id="RRJ84724.1"/>
    </source>
</evidence>
<dbReference type="SUPFAM" id="SSF51246">
    <property type="entry name" value="Rudiment single hybrid motif"/>
    <property type="match status" value="1"/>
</dbReference>
<feature type="binding site" evidence="4">
    <location>
        <begin position="178"/>
        <end position="181"/>
    </location>
    <ligand>
        <name>ATP</name>
        <dbReference type="ChEBI" id="CHEBI:30616"/>
    </ligand>
</feature>
<dbReference type="UniPathway" id="UPA00074">
    <property type="reaction ID" value="UER00942"/>
</dbReference>
<dbReference type="GO" id="GO:0034028">
    <property type="term" value="F:5-(carboxyamino)imidazole ribonucleotide synthase activity"/>
    <property type="evidence" value="ECO:0007669"/>
    <property type="project" value="UniProtKB-UniRule"/>
</dbReference>
<dbReference type="EMBL" id="QWEZ01000001">
    <property type="protein sequence ID" value="RRJ84724.1"/>
    <property type="molecule type" value="Genomic_DNA"/>
</dbReference>
<evidence type="ECO:0000256" key="5">
    <source>
        <dbReference type="RuleBase" id="RU361200"/>
    </source>
</evidence>
<dbReference type="GO" id="GO:0004638">
    <property type="term" value="F:phosphoribosylaminoimidazole carboxylase activity"/>
    <property type="evidence" value="ECO:0007669"/>
    <property type="project" value="InterPro"/>
</dbReference>
<evidence type="ECO:0000256" key="2">
    <source>
        <dbReference type="ARBA" id="ARBA00022755"/>
    </source>
</evidence>
<comment type="caution">
    <text evidence="4">Lacks conserved residue(s) required for the propagation of feature annotation.</text>
</comment>
<evidence type="ECO:0000313" key="9">
    <source>
        <dbReference type="Proteomes" id="UP000280792"/>
    </source>
</evidence>
<dbReference type="AlphaFoldDB" id="A0A3P3VQI6"/>
<dbReference type="EC" id="6.3.4.18" evidence="4 5"/>
<keyword evidence="4 5" id="KW-0436">Ligase</keyword>
<evidence type="ECO:0000259" key="7">
    <source>
        <dbReference type="PROSITE" id="PS50975"/>
    </source>
</evidence>
<comment type="catalytic activity">
    <reaction evidence="4 5">
        <text>5-amino-1-(5-phospho-beta-D-ribosyl)imidazole + hydrogencarbonate + ATP = 5-carboxyamino-1-(5-phospho-D-ribosyl)imidazole + ADP + phosphate + 2 H(+)</text>
        <dbReference type="Rhea" id="RHEA:19317"/>
        <dbReference type="ChEBI" id="CHEBI:15378"/>
        <dbReference type="ChEBI" id="CHEBI:17544"/>
        <dbReference type="ChEBI" id="CHEBI:30616"/>
        <dbReference type="ChEBI" id="CHEBI:43474"/>
        <dbReference type="ChEBI" id="CHEBI:58730"/>
        <dbReference type="ChEBI" id="CHEBI:137981"/>
        <dbReference type="ChEBI" id="CHEBI:456216"/>
        <dbReference type="EC" id="6.3.4.18"/>
    </reaction>
</comment>
<dbReference type="PANTHER" id="PTHR11609">
    <property type="entry name" value="PURINE BIOSYNTHESIS PROTEIN 6/7, PUR6/7"/>
    <property type="match status" value="1"/>
</dbReference>
<comment type="function">
    <text evidence="4">Catalyzes the ATP-dependent conversion of 5-aminoimidazole ribonucleotide (AIR) and HCO(3)(-) to N5-carboxyaminoimidazole ribonucleotide (N5-CAIR).</text>
</comment>
<reference evidence="8 9" key="1">
    <citation type="submission" date="2018-08" db="EMBL/GenBank/DDBJ databases">
        <authorList>
            <person name="Khan S.A."/>
        </authorList>
    </citation>
    <scope>NUCLEOTIDE SEQUENCE [LARGE SCALE GENOMIC DNA]</scope>
    <source>
        <strain evidence="8 9">GTF-13</strain>
    </source>
</reference>
<dbReference type="InterPro" id="IPR016185">
    <property type="entry name" value="PreATP-grasp_dom_sf"/>
</dbReference>
<dbReference type="GO" id="GO:0006189">
    <property type="term" value="P:'de novo' IMP biosynthetic process"/>
    <property type="evidence" value="ECO:0007669"/>
    <property type="project" value="UniProtKB-UniRule"/>
</dbReference>
<feature type="signal peptide" evidence="6">
    <location>
        <begin position="1"/>
        <end position="19"/>
    </location>
</feature>
<dbReference type="GO" id="GO:0005829">
    <property type="term" value="C:cytosol"/>
    <property type="evidence" value="ECO:0007669"/>
    <property type="project" value="TreeGrafter"/>
</dbReference>
<dbReference type="PANTHER" id="PTHR11609:SF5">
    <property type="entry name" value="PHOSPHORIBOSYLAMINOIMIDAZOLE CARBOXYLASE"/>
    <property type="match status" value="1"/>
</dbReference>
<dbReference type="Gene3D" id="3.30.1490.20">
    <property type="entry name" value="ATP-grasp fold, A domain"/>
    <property type="match status" value="1"/>
</dbReference>
<accession>A0A3P3VQI6</accession>
<dbReference type="Pfam" id="PF02222">
    <property type="entry name" value="ATP-grasp"/>
    <property type="match status" value="1"/>
</dbReference>
<dbReference type="RefSeq" id="WP_125015154.1">
    <property type="nucleotide sequence ID" value="NZ_QWEZ01000001.1"/>
</dbReference>
<name>A0A3P3VQI6_9GAMM</name>
<keyword evidence="9" id="KW-1185">Reference proteome</keyword>
<comment type="subunit">
    <text evidence="4 5">Homodimer.</text>
</comment>
<dbReference type="InterPro" id="IPR003135">
    <property type="entry name" value="ATP-grasp_carboxylate-amine"/>
</dbReference>
<dbReference type="GO" id="GO:0005524">
    <property type="term" value="F:ATP binding"/>
    <property type="evidence" value="ECO:0007669"/>
    <property type="project" value="UniProtKB-UniRule"/>
</dbReference>
<comment type="pathway">
    <text evidence="4 5">Purine metabolism; IMP biosynthesis via de novo pathway; 5-amino-1-(5-phospho-D-ribosyl)imidazole-4-carboxylate from 5-amino-1-(5-phospho-D-ribosyl)imidazole (N5-CAIR route): step 1/2.</text>
</comment>
<dbReference type="GO" id="GO:0046872">
    <property type="term" value="F:metal ion binding"/>
    <property type="evidence" value="ECO:0007669"/>
    <property type="project" value="InterPro"/>
</dbReference>
<dbReference type="Pfam" id="PF22660">
    <property type="entry name" value="RS_preATP-grasp-like"/>
    <property type="match status" value="1"/>
</dbReference>